<dbReference type="Proteomes" id="UP000238701">
    <property type="component" value="Unassembled WGS sequence"/>
</dbReference>
<sequence length="149" mass="16186">MIRHIVIAALLFATALSALALDPPSPPTYGVRMENQWIPMKDSVRLAVTLYMPDGTLCICPTAPSREKNFPPSSNTILTAKTTPWRRATTACTRISRTEVTYAPAWISAASAPAKAFPPTANIPSKSRPTGCRSSPGWRISRGQMAMWA</sequence>
<feature type="signal peptide" evidence="2">
    <location>
        <begin position="1"/>
        <end position="20"/>
    </location>
</feature>
<gene>
    <name evidence="3" type="ORF">SBA1_1390002</name>
</gene>
<dbReference type="AlphaFoldDB" id="A0A2U3K658"/>
<protein>
    <submittedName>
        <fullName evidence="3">Uncharacterized protein</fullName>
    </submittedName>
</protein>
<organism evidence="3 4">
    <name type="scientific">Candidatus Sulfotelmatobacter kueseliae</name>
    <dbReference type="NCBI Taxonomy" id="2042962"/>
    <lineage>
        <taxon>Bacteria</taxon>
        <taxon>Pseudomonadati</taxon>
        <taxon>Acidobacteriota</taxon>
        <taxon>Terriglobia</taxon>
        <taxon>Terriglobales</taxon>
        <taxon>Candidatus Korobacteraceae</taxon>
        <taxon>Candidatus Sulfotelmatobacter</taxon>
    </lineage>
</organism>
<evidence type="ECO:0000313" key="3">
    <source>
        <dbReference type="EMBL" id="SPF35098.1"/>
    </source>
</evidence>
<proteinExistence type="predicted"/>
<name>A0A2U3K658_9BACT</name>
<dbReference type="EMBL" id="OMOD01000045">
    <property type="protein sequence ID" value="SPF35098.1"/>
    <property type="molecule type" value="Genomic_DNA"/>
</dbReference>
<reference evidence="4" key="1">
    <citation type="submission" date="2018-02" db="EMBL/GenBank/DDBJ databases">
        <authorList>
            <person name="Hausmann B."/>
        </authorList>
    </citation>
    <scope>NUCLEOTIDE SEQUENCE [LARGE SCALE GENOMIC DNA]</scope>
    <source>
        <strain evidence="4">Peat soil MAG SbA1</strain>
    </source>
</reference>
<evidence type="ECO:0000313" key="4">
    <source>
        <dbReference type="Proteomes" id="UP000238701"/>
    </source>
</evidence>
<accession>A0A2U3K658</accession>
<evidence type="ECO:0000256" key="2">
    <source>
        <dbReference type="SAM" id="SignalP"/>
    </source>
</evidence>
<keyword evidence="2" id="KW-0732">Signal</keyword>
<feature type="region of interest" description="Disordered" evidence="1">
    <location>
        <begin position="119"/>
        <end position="149"/>
    </location>
</feature>
<feature type="chain" id="PRO_5015619119" evidence="2">
    <location>
        <begin position="21"/>
        <end position="149"/>
    </location>
</feature>
<evidence type="ECO:0000256" key="1">
    <source>
        <dbReference type="SAM" id="MobiDB-lite"/>
    </source>
</evidence>